<accession>A0A418ST77</accession>
<evidence type="ECO:0000313" key="3">
    <source>
        <dbReference type="Proteomes" id="UP000284202"/>
    </source>
</evidence>
<dbReference type="Gene3D" id="3.40.190.150">
    <property type="entry name" value="Bordetella uptake gene, domain 1"/>
    <property type="match status" value="1"/>
</dbReference>
<dbReference type="AlphaFoldDB" id="A0A418ST77"/>
<organism evidence="2 3">
    <name type="scientific">Paracoccus onubensis</name>
    <dbReference type="NCBI Taxonomy" id="1675788"/>
    <lineage>
        <taxon>Bacteria</taxon>
        <taxon>Pseudomonadati</taxon>
        <taxon>Pseudomonadota</taxon>
        <taxon>Alphaproteobacteria</taxon>
        <taxon>Rhodobacterales</taxon>
        <taxon>Paracoccaceae</taxon>
        <taxon>Paracoccus</taxon>
    </lineage>
</organism>
<comment type="caution">
    <text evidence="2">The sequence shown here is derived from an EMBL/GenBank/DDBJ whole genome shotgun (WGS) entry which is preliminary data.</text>
</comment>
<dbReference type="RefSeq" id="WP_119750015.1">
    <property type="nucleotide sequence ID" value="NZ_QZCG01000009.1"/>
</dbReference>
<protein>
    <recommendedName>
        <fullName evidence="4">Tripartite tricarboxylate transporter substrate binding protein</fullName>
    </recommendedName>
</protein>
<sequence>MNMTLTNFWPAVSRNAWRSMLVAVTGFGLGLAAPAQAQTDFSGERVNMIIPYQEGSGSTIHGRLFAIGLEKHLPGQPTIIVENIDGGGSVRGINQFAARANPDGLDIAAIATGTFFRYLLKDPAVEYDLPSFRPFLASPFGLLVYASTDAATSDDSVENVRQLIENPPIYGASGPTSSDLPVLLSFSLLGIKPA</sequence>
<keyword evidence="3" id="KW-1185">Reference proteome</keyword>
<dbReference type="OrthoDB" id="9780943at2"/>
<dbReference type="InterPro" id="IPR042100">
    <property type="entry name" value="Bug_dom1"/>
</dbReference>
<feature type="chain" id="PRO_5019541573" description="Tripartite tricarboxylate transporter substrate binding protein" evidence="1">
    <location>
        <begin position="38"/>
        <end position="194"/>
    </location>
</feature>
<dbReference type="EMBL" id="QZCG01000009">
    <property type="protein sequence ID" value="RJE84160.1"/>
    <property type="molecule type" value="Genomic_DNA"/>
</dbReference>
<proteinExistence type="predicted"/>
<feature type="signal peptide" evidence="1">
    <location>
        <begin position="1"/>
        <end position="37"/>
    </location>
</feature>
<evidence type="ECO:0000256" key="1">
    <source>
        <dbReference type="SAM" id="SignalP"/>
    </source>
</evidence>
<keyword evidence="1" id="KW-0732">Signal</keyword>
<reference evidence="3" key="1">
    <citation type="submission" date="2018-09" db="EMBL/GenBank/DDBJ databases">
        <title>Acidovorax cavernicola nov. sp. isolated from Gruta de las Maravillas (Aracena, Spain).</title>
        <authorList>
            <person name="Jurado V."/>
            <person name="Gutierrez-Patricio S."/>
            <person name="Gonzalez-Pimentel J.L."/>
            <person name="Miller A.Z."/>
            <person name="Laiz L."/>
            <person name="Saiz-Jimenez C."/>
        </authorList>
    </citation>
    <scope>NUCLEOTIDE SEQUENCE [LARGE SCALE GENOMIC DNA]</scope>
    <source>
        <strain evidence="3">1011MAR3C25</strain>
    </source>
</reference>
<evidence type="ECO:0008006" key="4">
    <source>
        <dbReference type="Google" id="ProtNLM"/>
    </source>
</evidence>
<dbReference type="Proteomes" id="UP000284202">
    <property type="component" value="Unassembled WGS sequence"/>
</dbReference>
<evidence type="ECO:0000313" key="2">
    <source>
        <dbReference type="EMBL" id="RJE84160.1"/>
    </source>
</evidence>
<gene>
    <name evidence="2" type="ORF">D3P04_14230</name>
</gene>
<name>A0A418ST77_9RHOB</name>